<reference evidence="1 2" key="1">
    <citation type="submission" date="2024-02" db="EMBL/GenBank/DDBJ databases">
        <authorList>
            <person name="Chen Y."/>
            <person name="Shah S."/>
            <person name="Dougan E. K."/>
            <person name="Thang M."/>
            <person name="Chan C."/>
        </authorList>
    </citation>
    <scope>NUCLEOTIDE SEQUENCE [LARGE SCALE GENOMIC DNA]</scope>
</reference>
<protein>
    <submittedName>
        <fullName evidence="1">Uncharacterized protein</fullName>
    </submittedName>
</protein>
<proteinExistence type="predicted"/>
<sequence length="204" mass="22951">DLSCLVRKYLPPGTVYELFQFYCGWCEAHRFQDKDVSMNVRLGALKLYKEHLTAQYTDRVAYWGLRDISGDALSRVAVLSTDGADQAKYLVPRSPSLRSAYRGAKHQRAKLKLHAMWSAGFALRVVVLEENTYHGSSLIQELLALAVEDIARISKQKGIPLPDCIVLVGDNTVKEVKNRYCLTAMAQLVNHLRFRCLVCASAQC</sequence>
<comment type="caution">
    <text evidence="1">The sequence shown here is derived from an EMBL/GenBank/DDBJ whole genome shotgun (WGS) entry which is preliminary data.</text>
</comment>
<keyword evidence="2" id="KW-1185">Reference proteome</keyword>
<feature type="non-terminal residue" evidence="1">
    <location>
        <position position="1"/>
    </location>
</feature>
<dbReference type="EMBL" id="CAXAMM010039233">
    <property type="protein sequence ID" value="CAK9084940.1"/>
    <property type="molecule type" value="Genomic_DNA"/>
</dbReference>
<name>A0ABP0QBT9_9DINO</name>
<organism evidence="1 2">
    <name type="scientific">Durusdinium trenchii</name>
    <dbReference type="NCBI Taxonomy" id="1381693"/>
    <lineage>
        <taxon>Eukaryota</taxon>
        <taxon>Sar</taxon>
        <taxon>Alveolata</taxon>
        <taxon>Dinophyceae</taxon>
        <taxon>Suessiales</taxon>
        <taxon>Symbiodiniaceae</taxon>
        <taxon>Durusdinium</taxon>
    </lineage>
</organism>
<evidence type="ECO:0000313" key="2">
    <source>
        <dbReference type="Proteomes" id="UP001642464"/>
    </source>
</evidence>
<evidence type="ECO:0000313" key="1">
    <source>
        <dbReference type="EMBL" id="CAK9084940.1"/>
    </source>
</evidence>
<dbReference type="Proteomes" id="UP001642464">
    <property type="component" value="Unassembled WGS sequence"/>
</dbReference>
<accession>A0ABP0QBT9</accession>
<gene>
    <name evidence="1" type="ORF">SCF082_LOCUS40265</name>
</gene>